<keyword evidence="2" id="KW-0808">Transferase</keyword>
<dbReference type="GO" id="GO:0016757">
    <property type="term" value="F:glycosyltransferase activity"/>
    <property type="evidence" value="ECO:0007669"/>
    <property type="project" value="InterPro"/>
</dbReference>
<dbReference type="SUPFAM" id="SSF53756">
    <property type="entry name" value="UDP-Glycosyltransferase/glycogen phosphorylase"/>
    <property type="match status" value="1"/>
</dbReference>
<sequence length="353" mass="39539">MRPLRVLHAPAEIAGQASILARALRALGVRAHSLAYNPSFPQYQPDELKPYDRLPLLPRYAGYLAATLRHLGRYDILHFHFGRTLIPPHNFDLPLHHLLGARIVFHYHGCDVRNRAHMLATHSHATCTECDPFCVPPRQRVILAQAARHADAELVSTPDLLESALRARHLPVAVDVADYPFRPGGEAVRRVLHAPTNRLIKGTRYVEKAYDALAGRFPGVAFEVVERVPWTELKARLAEADVVVDQLFMGWYGMVAVEAMAMGKPVLCFVRPDFEPRLDRCPVVRCTKEDLALRLAELLEDPSARRRLGEAGRAYVEREHAAPVIAGRLLDLYHSLRRAPAAPTPAAHETDRA</sequence>
<dbReference type="PANTHER" id="PTHR12526">
    <property type="entry name" value="GLYCOSYLTRANSFERASE"/>
    <property type="match status" value="1"/>
</dbReference>
<comment type="caution">
    <text evidence="2">The sequence shown here is derived from an EMBL/GenBank/DDBJ whole genome shotgun (WGS) entry which is preliminary data.</text>
</comment>
<proteinExistence type="predicted"/>
<dbReference type="InterPro" id="IPR001296">
    <property type="entry name" value="Glyco_trans_1"/>
</dbReference>
<name>A0A538TV52_UNCEI</name>
<dbReference type="Proteomes" id="UP000316609">
    <property type="component" value="Unassembled WGS sequence"/>
</dbReference>
<evidence type="ECO:0000313" key="2">
    <source>
        <dbReference type="EMBL" id="TMQ67506.1"/>
    </source>
</evidence>
<gene>
    <name evidence="2" type="ORF">E6K78_04725</name>
</gene>
<accession>A0A538TV52</accession>
<protein>
    <submittedName>
        <fullName evidence="2">Glycosyltransferase family 4 protein</fullName>
    </submittedName>
</protein>
<dbReference type="AlphaFoldDB" id="A0A538TV52"/>
<feature type="domain" description="Glycosyl transferase family 1" evidence="1">
    <location>
        <begin position="209"/>
        <end position="313"/>
    </location>
</feature>
<dbReference type="Pfam" id="PF00534">
    <property type="entry name" value="Glycos_transf_1"/>
    <property type="match status" value="1"/>
</dbReference>
<dbReference type="PANTHER" id="PTHR12526:SF625">
    <property type="entry name" value="PHOSPHATIDYLINOSITOL GLYCAN-CLASS A"/>
    <property type="match status" value="1"/>
</dbReference>
<evidence type="ECO:0000259" key="1">
    <source>
        <dbReference type="Pfam" id="PF00534"/>
    </source>
</evidence>
<dbReference type="EMBL" id="VBOY01000038">
    <property type="protein sequence ID" value="TMQ67506.1"/>
    <property type="molecule type" value="Genomic_DNA"/>
</dbReference>
<reference evidence="2 3" key="1">
    <citation type="journal article" date="2019" name="Nat. Microbiol.">
        <title>Mediterranean grassland soil C-N compound turnover is dependent on rainfall and depth, and is mediated by genomically divergent microorganisms.</title>
        <authorList>
            <person name="Diamond S."/>
            <person name="Andeer P.F."/>
            <person name="Li Z."/>
            <person name="Crits-Christoph A."/>
            <person name="Burstein D."/>
            <person name="Anantharaman K."/>
            <person name="Lane K.R."/>
            <person name="Thomas B.C."/>
            <person name="Pan C."/>
            <person name="Northen T.R."/>
            <person name="Banfield J.F."/>
        </authorList>
    </citation>
    <scope>NUCLEOTIDE SEQUENCE [LARGE SCALE GENOMIC DNA]</scope>
    <source>
        <strain evidence="2">WS_8</strain>
    </source>
</reference>
<organism evidence="2 3">
    <name type="scientific">Eiseniibacteriota bacterium</name>
    <dbReference type="NCBI Taxonomy" id="2212470"/>
    <lineage>
        <taxon>Bacteria</taxon>
        <taxon>Candidatus Eiseniibacteriota</taxon>
    </lineage>
</organism>
<dbReference type="Gene3D" id="3.40.50.2000">
    <property type="entry name" value="Glycogen Phosphorylase B"/>
    <property type="match status" value="1"/>
</dbReference>
<evidence type="ECO:0000313" key="3">
    <source>
        <dbReference type="Proteomes" id="UP000316609"/>
    </source>
</evidence>